<organism evidence="10 11">
    <name type="scientific">Dechloromonas hankyongensis</name>
    <dbReference type="NCBI Taxonomy" id="2908002"/>
    <lineage>
        <taxon>Bacteria</taxon>
        <taxon>Pseudomonadati</taxon>
        <taxon>Pseudomonadota</taxon>
        <taxon>Betaproteobacteria</taxon>
        <taxon>Rhodocyclales</taxon>
        <taxon>Azonexaceae</taxon>
        <taxon>Dechloromonas</taxon>
    </lineage>
</organism>
<feature type="domain" description="HAMP" evidence="9">
    <location>
        <begin position="223"/>
        <end position="264"/>
    </location>
</feature>
<evidence type="ECO:0000259" key="8">
    <source>
        <dbReference type="PROSITE" id="PS50192"/>
    </source>
</evidence>
<accession>A0ABS9JZG8</accession>
<feature type="transmembrane region" description="Helical" evidence="6">
    <location>
        <begin position="188"/>
        <end position="208"/>
    </location>
</feature>
<evidence type="ECO:0000256" key="5">
    <source>
        <dbReference type="PROSITE-ProRule" id="PRU00284"/>
    </source>
</evidence>
<dbReference type="CDD" id="cd19411">
    <property type="entry name" value="MCP2201-like_sensor"/>
    <property type="match status" value="1"/>
</dbReference>
<dbReference type="Pfam" id="PF00015">
    <property type="entry name" value="MCPsignal"/>
    <property type="match status" value="1"/>
</dbReference>
<dbReference type="CDD" id="cd11386">
    <property type="entry name" value="MCP_signal"/>
    <property type="match status" value="1"/>
</dbReference>
<dbReference type="PANTHER" id="PTHR32089:SF112">
    <property type="entry name" value="LYSOZYME-LIKE PROTEIN-RELATED"/>
    <property type="match status" value="1"/>
</dbReference>
<sequence>MPNLTVASRLGIGFSVIIALVLTVAAIGISNLSLLDTNTRTIETQVEMVGLSNSIITKTNQIAIALRNMLLAENRDDLARQKQAVLDNRASILKDIEKLWPLVSDPHAREILERAKAQRGRYIEGQEKLMATIEAGSADEARRYLNSELRPILLQYQTALKDFNAYQDEQVARAVVQAHEHYGNARNLSIGIVCAALVVSIGLALWVIRSVTGPLGGEPAAAQEVIERIAEGDLTATIPVRDNDAHSLMAATHKMQTSLRRMLAELHRNAEGVATSAQEMATASHQVASATALQSEAASSMAAAVEQMTVSINHVSDSARQAHAVTTQTGELSDAGNQAIEHTVAEMQRISATVHDASNTIREMGESSQRISGIVGVIKDVADQTNLLALNAAIEAARAGEAGRGFAVVADEVRKLAERTAKATTEISEMVAAVQDNAHQAVSTMAESVARVEDGVNLARKSSQSMLSINDGARQVMQTVTDISNALSEQGTASNEIAANVENIAQRSEENSIAVRSVADTAVRLQKLAAESHQAVAAFRI</sequence>
<feature type="domain" description="Methyl-accepting transducer" evidence="7">
    <location>
        <begin position="269"/>
        <end position="505"/>
    </location>
</feature>
<name>A0ABS9JZG8_9RHOO</name>
<proteinExistence type="inferred from homology"/>
<evidence type="ECO:0000256" key="4">
    <source>
        <dbReference type="ARBA" id="ARBA00029447"/>
    </source>
</evidence>
<evidence type="ECO:0000259" key="7">
    <source>
        <dbReference type="PROSITE" id="PS50111"/>
    </source>
</evidence>
<evidence type="ECO:0000259" key="9">
    <source>
        <dbReference type="PROSITE" id="PS50885"/>
    </source>
</evidence>
<dbReference type="Proteomes" id="UP001165384">
    <property type="component" value="Unassembled WGS sequence"/>
</dbReference>
<dbReference type="PANTHER" id="PTHR32089">
    <property type="entry name" value="METHYL-ACCEPTING CHEMOTAXIS PROTEIN MCPB"/>
    <property type="match status" value="1"/>
</dbReference>
<dbReference type="SMART" id="SM00283">
    <property type="entry name" value="MA"/>
    <property type="match status" value="1"/>
</dbReference>
<evidence type="ECO:0000256" key="1">
    <source>
        <dbReference type="ARBA" id="ARBA00004429"/>
    </source>
</evidence>
<dbReference type="InterPro" id="IPR000727">
    <property type="entry name" value="T_SNARE_dom"/>
</dbReference>
<reference evidence="10" key="1">
    <citation type="submission" date="2022-01" db="EMBL/GenBank/DDBJ databases">
        <authorList>
            <person name="Jo J.-H."/>
            <person name="Im W.-T."/>
        </authorList>
    </citation>
    <scope>NUCLEOTIDE SEQUENCE</scope>
    <source>
        <strain evidence="10">XY25</strain>
    </source>
</reference>
<dbReference type="PROSITE" id="PS50111">
    <property type="entry name" value="CHEMOTAXIS_TRANSDUC_2"/>
    <property type="match status" value="1"/>
</dbReference>
<dbReference type="SUPFAM" id="SSF58104">
    <property type="entry name" value="Methyl-accepting chemotaxis protein (MCP) signaling domain"/>
    <property type="match status" value="1"/>
</dbReference>
<keyword evidence="2" id="KW-1003">Cell membrane</keyword>
<evidence type="ECO:0000313" key="10">
    <source>
        <dbReference type="EMBL" id="MCG2576305.1"/>
    </source>
</evidence>
<dbReference type="PROSITE" id="PS50192">
    <property type="entry name" value="T_SNARE"/>
    <property type="match status" value="1"/>
</dbReference>
<protein>
    <submittedName>
        <fullName evidence="10">Methyl-accepting chemotaxis protein</fullName>
    </submittedName>
</protein>
<dbReference type="InterPro" id="IPR024478">
    <property type="entry name" value="HlyB_4HB_MCP"/>
</dbReference>
<dbReference type="PRINTS" id="PR00260">
    <property type="entry name" value="CHEMTRNSDUCR"/>
</dbReference>
<evidence type="ECO:0000256" key="2">
    <source>
        <dbReference type="ARBA" id="ARBA00022519"/>
    </source>
</evidence>
<comment type="similarity">
    <text evidence="4">Belongs to the methyl-accepting chemotaxis (MCP) protein family.</text>
</comment>
<evidence type="ECO:0000313" key="11">
    <source>
        <dbReference type="Proteomes" id="UP001165384"/>
    </source>
</evidence>
<dbReference type="InterPro" id="IPR004090">
    <property type="entry name" value="Chemotax_Me-accpt_rcpt"/>
</dbReference>
<comment type="caution">
    <text evidence="10">The sequence shown here is derived from an EMBL/GenBank/DDBJ whole genome shotgun (WGS) entry which is preliminary data.</text>
</comment>
<keyword evidence="11" id="KW-1185">Reference proteome</keyword>
<evidence type="ECO:0000256" key="3">
    <source>
        <dbReference type="ARBA" id="ARBA00023224"/>
    </source>
</evidence>
<dbReference type="Gene3D" id="1.10.287.950">
    <property type="entry name" value="Methyl-accepting chemotaxis protein"/>
    <property type="match status" value="1"/>
</dbReference>
<keyword evidence="6" id="KW-0472">Membrane</keyword>
<dbReference type="InterPro" id="IPR047347">
    <property type="entry name" value="YvaQ-like_sensor"/>
</dbReference>
<keyword evidence="6" id="KW-0812">Transmembrane</keyword>
<evidence type="ECO:0000256" key="6">
    <source>
        <dbReference type="SAM" id="Phobius"/>
    </source>
</evidence>
<dbReference type="RefSeq" id="WP_275708085.1">
    <property type="nucleotide sequence ID" value="NZ_JAKLTN010000001.1"/>
</dbReference>
<keyword evidence="6" id="KW-1133">Transmembrane helix</keyword>
<keyword evidence="2" id="KW-0997">Cell inner membrane</keyword>
<dbReference type="InterPro" id="IPR004089">
    <property type="entry name" value="MCPsignal_dom"/>
</dbReference>
<feature type="transmembrane region" description="Helical" evidence="6">
    <location>
        <begin position="12"/>
        <end position="35"/>
    </location>
</feature>
<dbReference type="Pfam" id="PF12729">
    <property type="entry name" value="4HB_MCP_1"/>
    <property type="match status" value="1"/>
</dbReference>
<gene>
    <name evidence="10" type="ORF">LZ012_04780</name>
</gene>
<feature type="domain" description="T-SNARE coiled-coil homology" evidence="8">
    <location>
        <begin position="456"/>
        <end position="518"/>
    </location>
</feature>
<keyword evidence="3 5" id="KW-0807">Transducer</keyword>
<dbReference type="EMBL" id="JAKLTN010000001">
    <property type="protein sequence ID" value="MCG2576305.1"/>
    <property type="molecule type" value="Genomic_DNA"/>
</dbReference>
<dbReference type="InterPro" id="IPR003660">
    <property type="entry name" value="HAMP_dom"/>
</dbReference>
<dbReference type="PROSITE" id="PS50885">
    <property type="entry name" value="HAMP"/>
    <property type="match status" value="1"/>
</dbReference>
<comment type="subcellular location">
    <subcellularLocation>
        <location evidence="1">Cell inner membrane</location>
        <topology evidence="1">Multi-pass membrane protein</topology>
    </subcellularLocation>
</comment>